<comment type="caution">
    <text evidence="2">The sequence shown here is derived from an EMBL/GenBank/DDBJ whole genome shotgun (WGS) entry which is preliminary data.</text>
</comment>
<protein>
    <recommendedName>
        <fullName evidence="1">DUF4817 domain-containing protein</fullName>
    </recommendedName>
</protein>
<sequence length="97" mass="11089">MVFTIKQRVFIVECYAKHNLWERCAELFAQEFQTGRVLAKPPAIAAMQNLVAKLRETGSVANRNGNYPKRVRTPENISLVQESLEQSPTKSQRRLSV</sequence>
<feature type="domain" description="DUF4817" evidence="1">
    <location>
        <begin position="4"/>
        <end position="61"/>
    </location>
</feature>
<organism evidence="2 3">
    <name type="scientific">Periplaneta americana</name>
    <name type="common">American cockroach</name>
    <name type="synonym">Blatta americana</name>
    <dbReference type="NCBI Taxonomy" id="6978"/>
    <lineage>
        <taxon>Eukaryota</taxon>
        <taxon>Metazoa</taxon>
        <taxon>Ecdysozoa</taxon>
        <taxon>Arthropoda</taxon>
        <taxon>Hexapoda</taxon>
        <taxon>Insecta</taxon>
        <taxon>Pterygota</taxon>
        <taxon>Neoptera</taxon>
        <taxon>Polyneoptera</taxon>
        <taxon>Dictyoptera</taxon>
        <taxon>Blattodea</taxon>
        <taxon>Blattoidea</taxon>
        <taxon>Blattidae</taxon>
        <taxon>Blattinae</taxon>
        <taxon>Periplaneta</taxon>
    </lineage>
</organism>
<evidence type="ECO:0000313" key="2">
    <source>
        <dbReference type="EMBL" id="KAJ4447866.1"/>
    </source>
</evidence>
<accession>A0ABQ8TMH8</accession>
<reference evidence="2 3" key="1">
    <citation type="journal article" date="2022" name="Allergy">
        <title>Genome assembly and annotation of Periplaneta americana reveal a comprehensive cockroach allergen profile.</title>
        <authorList>
            <person name="Wang L."/>
            <person name="Xiong Q."/>
            <person name="Saelim N."/>
            <person name="Wang L."/>
            <person name="Nong W."/>
            <person name="Wan A.T."/>
            <person name="Shi M."/>
            <person name="Liu X."/>
            <person name="Cao Q."/>
            <person name="Hui J.H.L."/>
            <person name="Sookrung N."/>
            <person name="Leung T.F."/>
            <person name="Tungtrongchitr A."/>
            <person name="Tsui S.K.W."/>
        </authorList>
    </citation>
    <scope>NUCLEOTIDE SEQUENCE [LARGE SCALE GENOMIC DNA]</scope>
    <source>
        <strain evidence="2">PWHHKU_190912</strain>
    </source>
</reference>
<dbReference type="Proteomes" id="UP001148838">
    <property type="component" value="Unassembled WGS sequence"/>
</dbReference>
<keyword evidence="3" id="KW-1185">Reference proteome</keyword>
<gene>
    <name evidence="2" type="ORF">ANN_09875</name>
</gene>
<dbReference type="Pfam" id="PF16087">
    <property type="entry name" value="DUF4817"/>
    <property type="match status" value="1"/>
</dbReference>
<name>A0ABQ8TMH8_PERAM</name>
<proteinExistence type="predicted"/>
<dbReference type="EMBL" id="JAJSOF020000005">
    <property type="protein sequence ID" value="KAJ4447866.1"/>
    <property type="molecule type" value="Genomic_DNA"/>
</dbReference>
<evidence type="ECO:0000313" key="3">
    <source>
        <dbReference type="Proteomes" id="UP001148838"/>
    </source>
</evidence>
<evidence type="ECO:0000259" key="1">
    <source>
        <dbReference type="Pfam" id="PF16087"/>
    </source>
</evidence>
<dbReference type="InterPro" id="IPR032135">
    <property type="entry name" value="DUF4817"/>
</dbReference>